<dbReference type="Proteomes" id="UP000724584">
    <property type="component" value="Unassembled WGS sequence"/>
</dbReference>
<comment type="caution">
    <text evidence="1">The sequence shown here is derived from an EMBL/GenBank/DDBJ whole genome shotgun (WGS) entry which is preliminary data.</text>
</comment>
<evidence type="ECO:0000313" key="1">
    <source>
        <dbReference type="EMBL" id="KAH6641304.1"/>
    </source>
</evidence>
<organism evidence="1 2">
    <name type="scientific">Chaetomium tenue</name>
    <dbReference type="NCBI Taxonomy" id="1854479"/>
    <lineage>
        <taxon>Eukaryota</taxon>
        <taxon>Fungi</taxon>
        <taxon>Dikarya</taxon>
        <taxon>Ascomycota</taxon>
        <taxon>Pezizomycotina</taxon>
        <taxon>Sordariomycetes</taxon>
        <taxon>Sordariomycetidae</taxon>
        <taxon>Sordariales</taxon>
        <taxon>Chaetomiaceae</taxon>
        <taxon>Chaetomium</taxon>
    </lineage>
</organism>
<dbReference type="EMBL" id="JAGIZQ010000002">
    <property type="protein sequence ID" value="KAH6641304.1"/>
    <property type="molecule type" value="Genomic_DNA"/>
</dbReference>
<accession>A0ACB7PML3</accession>
<evidence type="ECO:0000313" key="2">
    <source>
        <dbReference type="Proteomes" id="UP000724584"/>
    </source>
</evidence>
<reference evidence="1 2" key="1">
    <citation type="journal article" date="2021" name="Nat. Commun.">
        <title>Genetic determinants of endophytism in the Arabidopsis root mycobiome.</title>
        <authorList>
            <person name="Mesny F."/>
            <person name="Miyauchi S."/>
            <person name="Thiergart T."/>
            <person name="Pickel B."/>
            <person name="Atanasova L."/>
            <person name="Karlsson M."/>
            <person name="Huettel B."/>
            <person name="Barry K.W."/>
            <person name="Haridas S."/>
            <person name="Chen C."/>
            <person name="Bauer D."/>
            <person name="Andreopoulos W."/>
            <person name="Pangilinan J."/>
            <person name="LaButti K."/>
            <person name="Riley R."/>
            <person name="Lipzen A."/>
            <person name="Clum A."/>
            <person name="Drula E."/>
            <person name="Henrissat B."/>
            <person name="Kohler A."/>
            <person name="Grigoriev I.V."/>
            <person name="Martin F.M."/>
            <person name="Hacquard S."/>
        </authorList>
    </citation>
    <scope>NUCLEOTIDE SEQUENCE [LARGE SCALE GENOMIC DNA]</scope>
    <source>
        <strain evidence="1 2">MPI-SDFR-AT-0079</strain>
    </source>
</reference>
<name>A0ACB7PML3_9PEZI</name>
<protein>
    <submittedName>
        <fullName evidence="1">Uncharacterized protein</fullName>
    </submittedName>
</protein>
<gene>
    <name evidence="1" type="ORF">F5144DRAFT_127899</name>
</gene>
<keyword evidence="2" id="KW-1185">Reference proteome</keyword>
<proteinExistence type="predicted"/>
<sequence length="130" mass="14114">MARRRAAAYCVGRVASGCIGLRGVYVCRASQKPSDFTASVFGDSSVAELGPRHRDPIAAGCGAANLEKRGFVADTPCNNLPKPWLCLNSPTFRCSKCCQAKPASRRQHNTPQFSPRNRGRVIHNSKPMQP</sequence>